<evidence type="ECO:0000256" key="11">
    <source>
        <dbReference type="ARBA" id="ARBA00051966"/>
    </source>
</evidence>
<evidence type="ECO:0000256" key="8">
    <source>
        <dbReference type="ARBA" id="ARBA00023004"/>
    </source>
</evidence>
<dbReference type="Gene3D" id="3.60.130.20">
    <property type="entry name" value="Oxoglutarate/iron-dependent oxygenase, C-terminal degradation domain"/>
    <property type="match status" value="1"/>
</dbReference>
<evidence type="ECO:0000256" key="10">
    <source>
        <dbReference type="ARBA" id="ARBA00047444"/>
    </source>
</evidence>
<keyword evidence="9" id="KW-0539">Nucleus</keyword>
<dbReference type="GO" id="GO:0031418">
    <property type="term" value="F:L-ascorbic acid binding"/>
    <property type="evidence" value="ECO:0007669"/>
    <property type="project" value="UniProtKB-KW"/>
</dbReference>
<dbReference type="Gene3D" id="2.60.120.620">
    <property type="entry name" value="q2cbj1_9rhob like domain"/>
    <property type="match status" value="1"/>
</dbReference>
<dbReference type="GO" id="GO:0005506">
    <property type="term" value="F:iron ion binding"/>
    <property type="evidence" value="ECO:0007669"/>
    <property type="project" value="InterPro"/>
</dbReference>
<dbReference type="PANTHER" id="PTHR12117:SF0">
    <property type="entry name" value="PROLYL 3-HYDROXYLASE OGFOD1"/>
    <property type="match status" value="1"/>
</dbReference>
<dbReference type="InterPro" id="IPR039558">
    <property type="entry name" value="TPA1/OFD1_N"/>
</dbReference>
<dbReference type="GO" id="GO:0005737">
    <property type="term" value="C:cytoplasm"/>
    <property type="evidence" value="ECO:0007669"/>
    <property type="project" value="TreeGrafter"/>
</dbReference>
<organism evidence="14 15">
    <name type="scientific">Lichtheimia corymbifera JMRC:FSU:9682</name>
    <dbReference type="NCBI Taxonomy" id="1263082"/>
    <lineage>
        <taxon>Eukaryota</taxon>
        <taxon>Fungi</taxon>
        <taxon>Fungi incertae sedis</taxon>
        <taxon>Mucoromycota</taxon>
        <taxon>Mucoromycotina</taxon>
        <taxon>Mucoromycetes</taxon>
        <taxon>Mucorales</taxon>
        <taxon>Lichtheimiaceae</taxon>
        <taxon>Lichtheimia</taxon>
    </lineage>
</organism>
<dbReference type="InterPro" id="IPR006620">
    <property type="entry name" value="Pro_4_hyd_alph"/>
</dbReference>
<dbReference type="STRING" id="1263082.A0A068REU6"/>
<dbReference type="GO" id="GO:0009896">
    <property type="term" value="P:positive regulation of catabolic process"/>
    <property type="evidence" value="ECO:0007669"/>
    <property type="project" value="UniProtKB-ARBA"/>
</dbReference>
<dbReference type="Pfam" id="PF10637">
    <property type="entry name" value="Ofd1_CTDD"/>
    <property type="match status" value="1"/>
</dbReference>
<evidence type="ECO:0000256" key="6">
    <source>
        <dbReference type="ARBA" id="ARBA00022964"/>
    </source>
</evidence>
<dbReference type="OrthoDB" id="430522at2759"/>
<comment type="catalytic activity">
    <reaction evidence="10">
        <text>[ribosomal protein uS12]-L-proline + 2-oxoglutarate + O2 = [ribosomal protein uS12]-(3S)-3-hydroxy-L-proline + succinate + CO2</text>
        <dbReference type="Rhea" id="RHEA:54156"/>
        <dbReference type="Rhea" id="RHEA-COMP:13816"/>
        <dbReference type="Rhea" id="RHEA-COMP:13818"/>
        <dbReference type="ChEBI" id="CHEBI:15379"/>
        <dbReference type="ChEBI" id="CHEBI:16526"/>
        <dbReference type="ChEBI" id="CHEBI:16810"/>
        <dbReference type="ChEBI" id="CHEBI:30031"/>
        <dbReference type="ChEBI" id="CHEBI:50342"/>
        <dbReference type="ChEBI" id="CHEBI:85428"/>
    </reaction>
</comment>
<dbReference type="PROSITE" id="PS51471">
    <property type="entry name" value="FE2OG_OXY"/>
    <property type="match status" value="1"/>
</dbReference>
<dbReference type="GO" id="GO:0031543">
    <property type="term" value="F:peptidyl-proline dioxygenase activity"/>
    <property type="evidence" value="ECO:0007669"/>
    <property type="project" value="UniProtKB-ARBA"/>
</dbReference>
<evidence type="ECO:0000313" key="14">
    <source>
        <dbReference type="EMBL" id="CDH48240.1"/>
    </source>
</evidence>
<dbReference type="GO" id="GO:0010604">
    <property type="term" value="P:positive regulation of macromolecule metabolic process"/>
    <property type="evidence" value="ECO:0007669"/>
    <property type="project" value="UniProtKB-ARBA"/>
</dbReference>
<comment type="caution">
    <text evidence="14">The sequence shown here is derived from an EMBL/GenBank/DDBJ whole genome shotgun (WGS) entry which is preliminary data.</text>
</comment>
<dbReference type="InterPro" id="IPR019601">
    <property type="entry name" value="Oxoglutarate/Fe-dep_Oase_C"/>
</dbReference>
<comment type="catalytic activity">
    <reaction evidence="11">
        <text>[ribosomal protein uS12]-(3S)-3-hydroxy-L-proline + 2-oxoglutarate + O2 = [ribosomal protein uS12]-(3S)-3,4-dihydroxy-L-proline + succinate + CO2</text>
        <dbReference type="Rhea" id="RHEA:54160"/>
        <dbReference type="Rhea" id="RHEA-COMP:13817"/>
        <dbReference type="Rhea" id="RHEA-COMP:13818"/>
        <dbReference type="ChEBI" id="CHEBI:15379"/>
        <dbReference type="ChEBI" id="CHEBI:16526"/>
        <dbReference type="ChEBI" id="CHEBI:16810"/>
        <dbReference type="ChEBI" id="CHEBI:30031"/>
        <dbReference type="ChEBI" id="CHEBI:85428"/>
        <dbReference type="ChEBI" id="CHEBI:138052"/>
    </reaction>
</comment>
<keyword evidence="5" id="KW-0847">Vitamin C</keyword>
<dbReference type="GO" id="GO:0005634">
    <property type="term" value="C:nucleus"/>
    <property type="evidence" value="ECO:0007669"/>
    <property type="project" value="UniProtKB-SubCell"/>
</dbReference>
<keyword evidence="8" id="KW-0408">Iron</keyword>
<evidence type="ECO:0000256" key="3">
    <source>
        <dbReference type="ARBA" id="ARBA00007443"/>
    </source>
</evidence>
<evidence type="ECO:0000256" key="2">
    <source>
        <dbReference type="ARBA" id="ARBA00004123"/>
    </source>
</evidence>
<evidence type="ECO:0000256" key="7">
    <source>
        <dbReference type="ARBA" id="ARBA00023002"/>
    </source>
</evidence>
<comment type="cofactor">
    <cofactor evidence="1">
        <name>L-ascorbate</name>
        <dbReference type="ChEBI" id="CHEBI:38290"/>
    </cofactor>
</comment>
<dbReference type="InterPro" id="IPR043044">
    <property type="entry name" value="TPA1/Ofd1_C"/>
</dbReference>
<reference evidence="14" key="1">
    <citation type="submission" date="2013-08" db="EMBL/GenBank/DDBJ databases">
        <title>Gene expansion shapes genome architecture in the human pathogen Lichtheimia corymbifera: an evolutionary genomics analysis in the ancient terrestrial Mucorales (Mucoromycotina).</title>
        <authorList>
            <person name="Schwartze V.U."/>
            <person name="Winter S."/>
            <person name="Shelest E."/>
            <person name="Marcet-Houben M."/>
            <person name="Horn F."/>
            <person name="Wehner S."/>
            <person name="Hoffmann K."/>
            <person name="Riege K."/>
            <person name="Sammeth M."/>
            <person name="Nowrousian M."/>
            <person name="Valiante V."/>
            <person name="Linde J."/>
            <person name="Jacobsen I.D."/>
            <person name="Marz M."/>
            <person name="Brakhage A.A."/>
            <person name="Gabaldon T."/>
            <person name="Bocker S."/>
            <person name="Voigt K."/>
        </authorList>
    </citation>
    <scope>NUCLEOTIDE SEQUENCE [LARGE SCALE GENOMIC DNA]</scope>
    <source>
        <strain evidence="14">FSU 9682</strain>
    </source>
</reference>
<protein>
    <recommendedName>
        <fullName evidence="12">uS12 prolyl 3,4-dihydroxylase</fullName>
    </recommendedName>
</protein>
<evidence type="ECO:0000256" key="5">
    <source>
        <dbReference type="ARBA" id="ARBA00022896"/>
    </source>
</evidence>
<keyword evidence="4" id="KW-0479">Metal-binding</keyword>
<comment type="subcellular location">
    <subcellularLocation>
        <location evidence="2">Nucleus</location>
    </subcellularLocation>
</comment>
<evidence type="ECO:0000256" key="12">
    <source>
        <dbReference type="ARBA" id="ARBA00081607"/>
    </source>
</evidence>
<keyword evidence="15" id="KW-1185">Reference proteome</keyword>
<sequence length="560" mass="63006">MSPTTNEARRPSEDAVESVAKRQKTTVDIASKFHTGLLQDSSRAEIRKAFMESKPYLHCKIETLMNDDLLRRVRKEIFDNLHFTLKETDIYKVHQTGDLANLDGLPADELEKLSSLFELRNAIYSQEFRDFISSVTDSGPLSGSKMDMSINNYKEGCHLLNHDDVIGTRRVSYILYLTDPDDPWQPENGGALELYPVVEKGTPAVEPTVIIPPQWNQFVMFTVQPGHSFHSVEEVVPVGKPRLSISGWFHIPQPGEVGYEADREAGEAKSSLEQLSETDSSAKFMRYPSADVEEEGLTEETIRDLATWMNPQYLDMKVLEQLRDRFLDESAVQCKEILSKELYAKIKEATTKADAEQFTPCKMAAHGTGKGEGWVVHGAPHRCRFLEVDSKAENKNNTAELFADLKSKFESEAFRQWLAVVGQVKPQGCRGAGRRFRPGHDYTLATTNTRGQAVLDVTLSLTSSSEEAWESGECGGYECYMAPHDEDEDPATYKAADEDGALLTLTAGANELSLVLRDEGVMRFIKYISARAPGSRWDVAFEYDLPEEEEEDEEQEQEQE</sequence>
<comment type="similarity">
    <text evidence="3">Belongs to the TPA1 family.</text>
</comment>
<dbReference type="AlphaFoldDB" id="A0A068REU6"/>
<dbReference type="InterPro" id="IPR005123">
    <property type="entry name" value="Oxoglu/Fe-dep_dioxygenase_dom"/>
</dbReference>
<dbReference type="InterPro" id="IPR051842">
    <property type="entry name" value="uS12_prolyl_hydroxylase"/>
</dbReference>
<evidence type="ECO:0000256" key="4">
    <source>
        <dbReference type="ARBA" id="ARBA00022723"/>
    </source>
</evidence>
<evidence type="ECO:0000313" key="15">
    <source>
        <dbReference type="Proteomes" id="UP000027586"/>
    </source>
</evidence>
<dbReference type="EMBL" id="CBTN010000001">
    <property type="protein sequence ID" value="CDH48240.1"/>
    <property type="molecule type" value="Genomic_DNA"/>
</dbReference>
<evidence type="ECO:0000259" key="13">
    <source>
        <dbReference type="PROSITE" id="PS51471"/>
    </source>
</evidence>
<dbReference type="GO" id="GO:0006449">
    <property type="term" value="P:regulation of translational termination"/>
    <property type="evidence" value="ECO:0007669"/>
    <property type="project" value="TreeGrafter"/>
</dbReference>
<feature type="domain" description="Fe2OG dioxygenase" evidence="13">
    <location>
        <begin position="144"/>
        <end position="251"/>
    </location>
</feature>
<dbReference type="SMART" id="SM00702">
    <property type="entry name" value="P4Hc"/>
    <property type="match status" value="1"/>
</dbReference>
<evidence type="ECO:0000256" key="1">
    <source>
        <dbReference type="ARBA" id="ARBA00001961"/>
    </source>
</evidence>
<proteinExistence type="inferred from homology"/>
<evidence type="ECO:0000256" key="9">
    <source>
        <dbReference type="ARBA" id="ARBA00023242"/>
    </source>
</evidence>
<gene>
    <name evidence="14" type="ORF">LCOR_00039.1</name>
</gene>
<dbReference type="VEuPathDB" id="FungiDB:LCOR_00039.1"/>
<name>A0A068REU6_9FUNG</name>
<accession>A0A068REU6</accession>
<dbReference type="Proteomes" id="UP000027586">
    <property type="component" value="Unassembled WGS sequence"/>
</dbReference>
<dbReference type="FunFam" id="2.60.120.620:FF:000014">
    <property type="entry name" value="Prolyl 3,4-dihydroxylase TPA1"/>
    <property type="match status" value="1"/>
</dbReference>
<dbReference type="Pfam" id="PF13661">
    <property type="entry name" value="2OG-FeII_Oxy_4"/>
    <property type="match status" value="1"/>
</dbReference>
<keyword evidence="7" id="KW-0560">Oxidoreductase</keyword>
<dbReference type="PANTHER" id="PTHR12117">
    <property type="entry name" value="HISTONE ACETYLTRANSFERASE COMPLEX"/>
    <property type="match status" value="1"/>
</dbReference>
<keyword evidence="6" id="KW-0223">Dioxygenase</keyword>